<accession>A0A1F4R4I5</accession>
<dbReference type="Proteomes" id="UP000176938">
    <property type="component" value="Unassembled WGS sequence"/>
</dbReference>
<dbReference type="GO" id="GO:0051536">
    <property type="term" value="F:iron-sulfur cluster binding"/>
    <property type="evidence" value="ECO:0007669"/>
    <property type="project" value="UniProtKB-KW"/>
</dbReference>
<dbReference type="PANTHER" id="PTHR42895:SF1">
    <property type="entry name" value="IRON-SULFUR CLUSTER PROTEIN"/>
    <property type="match status" value="1"/>
</dbReference>
<dbReference type="Gene3D" id="3.30.70.20">
    <property type="match status" value="1"/>
</dbReference>
<gene>
    <name evidence="5" type="ORF">A3H38_01925</name>
</gene>
<reference evidence="5 6" key="1">
    <citation type="journal article" date="2016" name="Nat. Commun.">
        <title>Thousands of microbial genomes shed light on interconnected biogeochemical processes in an aquifer system.</title>
        <authorList>
            <person name="Anantharaman K."/>
            <person name="Brown C.T."/>
            <person name="Hug L.A."/>
            <person name="Sharon I."/>
            <person name="Castelle C.J."/>
            <person name="Probst A.J."/>
            <person name="Thomas B.C."/>
            <person name="Singh A."/>
            <person name="Wilkins M.J."/>
            <person name="Karaoz U."/>
            <person name="Brodie E.L."/>
            <person name="Williams K.H."/>
            <person name="Hubbard S.S."/>
            <person name="Banfield J.F."/>
        </authorList>
    </citation>
    <scope>NUCLEOTIDE SEQUENCE [LARGE SCALE GENOMIC DNA]</scope>
</reference>
<dbReference type="GO" id="GO:0046872">
    <property type="term" value="F:metal ion binding"/>
    <property type="evidence" value="ECO:0007669"/>
    <property type="project" value="UniProtKB-KW"/>
</dbReference>
<feature type="domain" description="4Fe-4S ferredoxin-type" evidence="4">
    <location>
        <begin position="35"/>
        <end position="64"/>
    </location>
</feature>
<evidence type="ECO:0000256" key="1">
    <source>
        <dbReference type="ARBA" id="ARBA00022723"/>
    </source>
</evidence>
<dbReference type="PROSITE" id="PS00198">
    <property type="entry name" value="4FE4S_FER_1"/>
    <property type="match status" value="1"/>
</dbReference>
<dbReference type="PANTHER" id="PTHR42895">
    <property type="entry name" value="IRON-SULFUR CLUSTER-BINDING PROTEIN-RELATED"/>
    <property type="match status" value="1"/>
</dbReference>
<dbReference type="EMBL" id="METP01000064">
    <property type="protein sequence ID" value="OGC03030.1"/>
    <property type="molecule type" value="Genomic_DNA"/>
</dbReference>
<keyword evidence="3" id="KW-0411">Iron-sulfur</keyword>
<organism evidence="5 6">
    <name type="scientific">candidate division WOR-1 bacterium RIFCSPLOWO2_02_FULL_46_20</name>
    <dbReference type="NCBI Taxonomy" id="1802567"/>
    <lineage>
        <taxon>Bacteria</taxon>
        <taxon>Bacillati</taxon>
        <taxon>Saganbacteria</taxon>
    </lineage>
</organism>
<evidence type="ECO:0000313" key="5">
    <source>
        <dbReference type="EMBL" id="OGC03030.1"/>
    </source>
</evidence>
<keyword evidence="2" id="KW-0408">Iron</keyword>
<protein>
    <submittedName>
        <fullName evidence="5">4Fe-4S ferredoxin</fullName>
    </submittedName>
</protein>
<dbReference type="PROSITE" id="PS51379">
    <property type="entry name" value="4FE4S_FER_2"/>
    <property type="match status" value="2"/>
</dbReference>
<sequence length="272" mass="29454">MSKRKIIKIDEDKCDGCGLCIPNCPEGAMQIIDGKARLISDLFCDGLGACLGHCPVGAITVTEREAEPYNEAKVMENIIKGGPNVIKAHLEHLKDHGEDKLYKEAITILEHKNIPAPAVCGCPGAAMQDFSDRESSAGDLSGSRPSQLKQWPVQLHLVSPTAPYFQGKDVVLAADCVAYSLGDFHKNYLKGKSLAIACPKLDEEQDIYVEKIAAMIDEAKINTLTVMIMEVPCCGGLLQIAKQGAAKAQRRIPLKTIVVGLQGEIQKESWEG</sequence>
<feature type="domain" description="4Fe-4S ferredoxin-type" evidence="4">
    <location>
        <begin position="5"/>
        <end position="34"/>
    </location>
</feature>
<evidence type="ECO:0000256" key="3">
    <source>
        <dbReference type="ARBA" id="ARBA00023014"/>
    </source>
</evidence>
<dbReference type="InterPro" id="IPR017900">
    <property type="entry name" value="4Fe4S_Fe_S_CS"/>
</dbReference>
<dbReference type="Pfam" id="PF13237">
    <property type="entry name" value="Fer4_10"/>
    <property type="match status" value="1"/>
</dbReference>
<evidence type="ECO:0000256" key="2">
    <source>
        <dbReference type="ARBA" id="ARBA00023004"/>
    </source>
</evidence>
<dbReference type="SUPFAM" id="SSF54862">
    <property type="entry name" value="4Fe-4S ferredoxins"/>
    <property type="match status" value="1"/>
</dbReference>
<dbReference type="InterPro" id="IPR052911">
    <property type="entry name" value="Corrinoid_activation_enz"/>
</dbReference>
<keyword evidence="1" id="KW-0479">Metal-binding</keyword>
<dbReference type="AlphaFoldDB" id="A0A1F4R4I5"/>
<name>A0A1F4R4I5_UNCSA</name>
<proteinExistence type="predicted"/>
<evidence type="ECO:0000259" key="4">
    <source>
        <dbReference type="PROSITE" id="PS51379"/>
    </source>
</evidence>
<dbReference type="InterPro" id="IPR017896">
    <property type="entry name" value="4Fe4S_Fe-S-bd"/>
</dbReference>
<evidence type="ECO:0000313" key="6">
    <source>
        <dbReference type="Proteomes" id="UP000176938"/>
    </source>
</evidence>
<comment type="caution">
    <text evidence="5">The sequence shown here is derived from an EMBL/GenBank/DDBJ whole genome shotgun (WGS) entry which is preliminary data.</text>
</comment>